<feature type="domain" description="Imelysin-like" evidence="5">
    <location>
        <begin position="156"/>
        <end position="388"/>
    </location>
</feature>
<evidence type="ECO:0000313" key="7">
    <source>
        <dbReference type="EMBL" id="RIX34981.1"/>
    </source>
</evidence>
<reference evidence="7 8" key="1">
    <citation type="submission" date="2018-09" db="EMBL/GenBank/DDBJ databases">
        <title>Optimization and identification of Corynebacterium falsenii FN1-14 from fish paste.</title>
        <authorList>
            <person name="Daroonpunt R."/>
            <person name="Tanasupawat S."/>
        </authorList>
    </citation>
    <scope>NUCLEOTIDE SEQUENCE [LARGE SCALE GENOMIC DNA]</scope>
    <source>
        <strain evidence="7 8">FN1-14</strain>
    </source>
</reference>
<evidence type="ECO:0000256" key="1">
    <source>
        <dbReference type="ARBA" id="ARBA00004418"/>
    </source>
</evidence>
<comment type="subcellular location">
    <subcellularLocation>
        <location evidence="1">Periplasm</location>
    </subcellularLocation>
</comment>
<dbReference type="InterPro" id="IPR053377">
    <property type="entry name" value="Iron_uptake_EfeM/EfeO"/>
</dbReference>
<sequence length="398" mass="42481">MKKTAAVAIPIMVLTGMLAACGDDSGTESTGSTQSAKAGEAIAVTASDNACNVATTELPTGPATFSVKNEGSQANEFYVLTKAGRVEGEVSNIEPGDTRTLIVELREPGDYVAQCKPGASNTQGTKNAETSALATTLKVSGEAVNSANSDSALAEAVSSYKDYIRAQVQDLQELGGDFVAAVNAGDIAKAKQLFPVARTPYERIEPVVEALPNDLDPRLDLREADLAEGDEWSGFHKIEKDLWNNNAITAETKKTADQLGKDIKELNTAVNSDEFTITPVQIATGAQELLDEIATSKITGEENVFAHTDLWDFQANLDGSRAAINSLETPLEQRAPGKLKEINKRFDAVQKQLDKYRQGDGFISYDKVDAKGRKDLSSALDHLTEAVAEVQGVVAQQN</sequence>
<dbReference type="CDD" id="cd14656">
    <property type="entry name" value="Imelysin-like_EfeO"/>
    <property type="match status" value="1"/>
</dbReference>
<dbReference type="STRING" id="1451189.CFAL_06995"/>
<dbReference type="EMBL" id="QXJK01000005">
    <property type="protein sequence ID" value="RIX34981.1"/>
    <property type="molecule type" value="Genomic_DNA"/>
</dbReference>
<dbReference type="Pfam" id="PF09375">
    <property type="entry name" value="Peptidase_M75"/>
    <property type="match status" value="1"/>
</dbReference>
<keyword evidence="8" id="KW-1185">Reference proteome</keyword>
<dbReference type="NCBIfam" id="NF041757">
    <property type="entry name" value="EfeO"/>
    <property type="match status" value="1"/>
</dbReference>
<dbReference type="Pfam" id="PF13473">
    <property type="entry name" value="Cupredoxin_1"/>
    <property type="match status" value="1"/>
</dbReference>
<dbReference type="InterPro" id="IPR028096">
    <property type="entry name" value="EfeO_Cupredoxin"/>
</dbReference>
<dbReference type="InterPro" id="IPR034981">
    <property type="entry name" value="Imelysin-like_EfeO/Algp7"/>
</dbReference>
<feature type="domain" description="EfeO-type cupredoxin-like" evidence="6">
    <location>
        <begin position="32"/>
        <end position="124"/>
    </location>
</feature>
<dbReference type="PANTHER" id="PTHR39192:SF1">
    <property type="entry name" value="IRON UPTAKE SYSTEM COMPONENT EFEO"/>
    <property type="match status" value="1"/>
</dbReference>
<feature type="signal peptide" evidence="4">
    <location>
        <begin position="1"/>
        <end position="19"/>
    </location>
</feature>
<evidence type="ECO:0000256" key="4">
    <source>
        <dbReference type="SAM" id="SignalP"/>
    </source>
</evidence>
<evidence type="ECO:0000313" key="8">
    <source>
        <dbReference type="Proteomes" id="UP000285278"/>
    </source>
</evidence>
<organism evidence="7 8">
    <name type="scientific">Corynebacterium falsenii</name>
    <dbReference type="NCBI Taxonomy" id="108486"/>
    <lineage>
        <taxon>Bacteria</taxon>
        <taxon>Bacillati</taxon>
        <taxon>Actinomycetota</taxon>
        <taxon>Actinomycetes</taxon>
        <taxon>Mycobacteriales</taxon>
        <taxon>Corynebacteriaceae</taxon>
        <taxon>Corynebacterium</taxon>
    </lineage>
</organism>
<evidence type="ECO:0000256" key="3">
    <source>
        <dbReference type="ARBA" id="ARBA00022729"/>
    </source>
</evidence>
<dbReference type="PROSITE" id="PS51257">
    <property type="entry name" value="PROKAR_LIPOPROTEIN"/>
    <property type="match status" value="1"/>
</dbReference>
<evidence type="ECO:0000259" key="5">
    <source>
        <dbReference type="Pfam" id="PF09375"/>
    </source>
</evidence>
<comment type="caution">
    <text evidence="7">The sequence shown here is derived from an EMBL/GenBank/DDBJ whole genome shotgun (WGS) entry which is preliminary data.</text>
</comment>
<dbReference type="InterPro" id="IPR050894">
    <property type="entry name" value="EfeM/EfeO_iron_uptake"/>
</dbReference>
<dbReference type="RefSeq" id="WP_119664721.1">
    <property type="nucleotide sequence ID" value="NZ_QXJK01000005.1"/>
</dbReference>
<protein>
    <submittedName>
        <fullName evidence="7">Peptidase M75 family protein</fullName>
    </submittedName>
</protein>
<evidence type="ECO:0000256" key="2">
    <source>
        <dbReference type="ARBA" id="ARBA00005989"/>
    </source>
</evidence>
<comment type="similarity">
    <text evidence="2">Belongs to the EfeM/EfeO family.</text>
</comment>
<gene>
    <name evidence="7" type="ORF">D3M95_06005</name>
</gene>
<dbReference type="PANTHER" id="PTHR39192">
    <property type="entry name" value="IRON UPTAKE SYSTEM COMPONENT EFEO"/>
    <property type="match status" value="1"/>
</dbReference>
<proteinExistence type="inferred from homology"/>
<name>A0A418Q7M4_9CORY</name>
<accession>A0A418Q7M4</accession>
<dbReference type="GO" id="GO:0042597">
    <property type="term" value="C:periplasmic space"/>
    <property type="evidence" value="ECO:0007669"/>
    <property type="project" value="UniProtKB-SubCell"/>
</dbReference>
<dbReference type="Gene3D" id="2.60.40.420">
    <property type="entry name" value="Cupredoxins - blue copper proteins"/>
    <property type="match status" value="1"/>
</dbReference>
<dbReference type="InterPro" id="IPR038352">
    <property type="entry name" value="Imelysin_sf"/>
</dbReference>
<feature type="chain" id="PRO_5038882837" evidence="4">
    <location>
        <begin position="20"/>
        <end position="398"/>
    </location>
</feature>
<dbReference type="Proteomes" id="UP000285278">
    <property type="component" value="Unassembled WGS sequence"/>
</dbReference>
<keyword evidence="3 4" id="KW-0732">Signal</keyword>
<dbReference type="InterPro" id="IPR018976">
    <property type="entry name" value="Imelysin-like"/>
</dbReference>
<dbReference type="OrthoDB" id="7348379at2"/>
<dbReference type="InterPro" id="IPR008972">
    <property type="entry name" value="Cupredoxin"/>
</dbReference>
<dbReference type="Gene3D" id="1.20.1420.20">
    <property type="entry name" value="M75 peptidase, HXXE motif"/>
    <property type="match status" value="1"/>
</dbReference>
<dbReference type="AlphaFoldDB" id="A0A418Q7M4"/>
<evidence type="ECO:0000259" key="6">
    <source>
        <dbReference type="Pfam" id="PF13473"/>
    </source>
</evidence>